<dbReference type="SFLD" id="SFLDG01168">
    <property type="entry name" value="Ferric_reductase_subgroup_(FRE"/>
    <property type="match status" value="1"/>
</dbReference>
<dbReference type="SFLD" id="SFLDS00052">
    <property type="entry name" value="Ferric_Reductase_Domain"/>
    <property type="match status" value="1"/>
</dbReference>
<dbReference type="InterPro" id="IPR013121">
    <property type="entry name" value="Fe_red_NAD-bd_6"/>
</dbReference>
<dbReference type="InterPro" id="IPR013112">
    <property type="entry name" value="FAD-bd_8"/>
</dbReference>
<feature type="region of interest" description="Disordered" evidence="14">
    <location>
        <begin position="519"/>
        <end position="577"/>
    </location>
</feature>
<feature type="transmembrane region" description="Helical" evidence="15">
    <location>
        <begin position="143"/>
        <end position="163"/>
    </location>
</feature>
<dbReference type="PANTHER" id="PTHR32361:SF9">
    <property type="entry name" value="FERRIC REDUCTASE TRANSMEMBRANE COMPONENT 3-RELATED"/>
    <property type="match status" value="1"/>
</dbReference>
<comment type="subcellular location">
    <subcellularLocation>
        <location evidence="1">Cell membrane</location>
        <topology evidence="1">Multi-pass membrane protein</topology>
    </subcellularLocation>
</comment>
<keyword evidence="5" id="KW-1003">Cell membrane</keyword>
<dbReference type="InterPro" id="IPR017938">
    <property type="entry name" value="Riboflavin_synthase-like_b-brl"/>
</dbReference>
<dbReference type="GO" id="GO:0005886">
    <property type="term" value="C:plasma membrane"/>
    <property type="evidence" value="ECO:0007669"/>
    <property type="project" value="UniProtKB-SubCell"/>
</dbReference>
<keyword evidence="11 15" id="KW-0472">Membrane</keyword>
<evidence type="ECO:0000256" key="10">
    <source>
        <dbReference type="ARBA" id="ARBA00023065"/>
    </source>
</evidence>
<evidence type="ECO:0000256" key="12">
    <source>
        <dbReference type="ARBA" id="ARBA00023180"/>
    </source>
</evidence>
<dbReference type="InterPro" id="IPR051410">
    <property type="entry name" value="Ferric/Cupric_Reductase"/>
</dbReference>
<name>A0A0J1ATJ8_9TREE</name>
<evidence type="ECO:0000256" key="1">
    <source>
        <dbReference type="ARBA" id="ARBA00004651"/>
    </source>
</evidence>
<sequence length="665" mass="72903">MPGSLDVRIHAPRRFRRGATLCARKALRKAHRALGPSIYWWIITGLVFVLGLLRVFGLVRAWMIRRRSSRRLADEHSSATSSPTLATNEKGSPLGVAPAAASMPHAQPGLSTAAAAARALFNNYSYVRVFPLWIFSHTNAAELWWTAAYTGIVLGLAFWISYWDGVLDIANPMGYAAFMQLPLIVGLASKNNVLSAITGISYEKLNYLHRAAGRVCVLTSWIHWAKWVQKGLGKHGPGSEIFLTGVLGVTALSLMFLSSFALVRRVAYELFLFVHILMGIVFLVAMYFHSPSRWFQHWVWPSLLLWGLDRIVSFGRMIVVNKVWLLPFRSKREEHSACTVELVSSDVLRLRVRRPLFRWRAGQHAFVTMPGVAQLRYEQHPFTMANIPDASGEAVFLLRAQTGFTRRLVNRLSSTKDAVNCYLDGPYGTPHDLNHYGGVLLVAGGTGVTHVLAHLASIVKAAREDDSACSLVRLAWNVREEAAVGWIAPMLNIALAEGSGTVRVRVDIFVTRSHLADEPNAEECPVPHHPHAGNEDTPAETPMFSPNETPVHTPGGSPKEVSPRSSSEAIEKGSSSTDMAKALRYGVTGPAAAAITFHRGRSNVEMLLRTDIDAVPAQTAGMAVGVCGPTSLMLDARRAVCSVNSAGAVYKGQTPIDLYSETFGW</sequence>
<evidence type="ECO:0000313" key="17">
    <source>
        <dbReference type="EMBL" id="KLT38639.1"/>
    </source>
</evidence>
<dbReference type="Pfam" id="PF08030">
    <property type="entry name" value="NAD_binding_6"/>
    <property type="match status" value="1"/>
</dbReference>
<dbReference type="GeneID" id="28987660"/>
<feature type="transmembrane region" description="Helical" evidence="15">
    <location>
        <begin position="270"/>
        <end position="288"/>
    </location>
</feature>
<dbReference type="CDD" id="cd06186">
    <property type="entry name" value="NOX_Duox_like_FAD_NADP"/>
    <property type="match status" value="1"/>
</dbReference>
<keyword evidence="12" id="KW-0325">Glycoprotein</keyword>
<dbReference type="OrthoDB" id="4494341at2759"/>
<dbReference type="Pfam" id="PF08022">
    <property type="entry name" value="FAD_binding_8"/>
    <property type="match status" value="1"/>
</dbReference>
<reference evidence="17 18" key="1">
    <citation type="submission" date="2015-03" db="EMBL/GenBank/DDBJ databases">
        <title>Genomics and transcriptomics of the oil-accumulating basidiomycete yeast T. oleaginosus allow insights into substrate utilization and the diverse evolutionary trajectories of mating systems in fungi.</title>
        <authorList>
            <consortium name="DOE Joint Genome Institute"/>
            <person name="Kourist R."/>
            <person name="Kracht O."/>
            <person name="Bracharz F."/>
            <person name="Lipzen A."/>
            <person name="Nolan M."/>
            <person name="Ohm R."/>
            <person name="Grigoriev I."/>
            <person name="Sun S."/>
            <person name="Heitman J."/>
            <person name="Bruck T."/>
            <person name="Nowrousian M."/>
        </authorList>
    </citation>
    <scope>NUCLEOTIDE SEQUENCE [LARGE SCALE GENOMIC DNA]</scope>
    <source>
        <strain evidence="17 18">IBC0246</strain>
    </source>
</reference>
<feature type="transmembrane region" description="Helical" evidence="15">
    <location>
        <begin position="241"/>
        <end position="263"/>
    </location>
</feature>
<feature type="compositionally biased region" description="Low complexity" evidence="14">
    <location>
        <begin position="565"/>
        <end position="576"/>
    </location>
</feature>
<dbReference type="AlphaFoldDB" id="A0A0J1ATJ8"/>
<evidence type="ECO:0000256" key="6">
    <source>
        <dbReference type="ARBA" id="ARBA00022692"/>
    </source>
</evidence>
<accession>A0A0J1ATJ8</accession>
<feature type="transmembrane region" description="Helical" evidence="15">
    <location>
        <begin position="38"/>
        <end position="62"/>
    </location>
</feature>
<dbReference type="SUPFAM" id="SSF52343">
    <property type="entry name" value="Ferredoxin reductase-like, C-terminal NADP-linked domain"/>
    <property type="match status" value="1"/>
</dbReference>
<keyword evidence="8 15" id="KW-1133">Transmembrane helix</keyword>
<evidence type="ECO:0000256" key="7">
    <source>
        <dbReference type="ARBA" id="ARBA00022982"/>
    </source>
</evidence>
<evidence type="ECO:0000256" key="4">
    <source>
        <dbReference type="ARBA" id="ARBA00022448"/>
    </source>
</evidence>
<keyword evidence="6 15" id="KW-0812">Transmembrane</keyword>
<comment type="catalytic activity">
    <reaction evidence="13">
        <text>2 a Fe(II)-siderophore + NADP(+) + H(+) = 2 a Fe(III)-siderophore + NADPH</text>
        <dbReference type="Rhea" id="RHEA:28795"/>
        <dbReference type="Rhea" id="RHEA-COMP:11342"/>
        <dbReference type="Rhea" id="RHEA-COMP:11344"/>
        <dbReference type="ChEBI" id="CHEBI:15378"/>
        <dbReference type="ChEBI" id="CHEBI:29033"/>
        <dbReference type="ChEBI" id="CHEBI:29034"/>
        <dbReference type="ChEBI" id="CHEBI:57783"/>
        <dbReference type="ChEBI" id="CHEBI:58349"/>
        <dbReference type="EC" id="1.16.1.9"/>
    </reaction>
</comment>
<evidence type="ECO:0000256" key="11">
    <source>
        <dbReference type="ARBA" id="ARBA00023136"/>
    </source>
</evidence>
<evidence type="ECO:0000256" key="8">
    <source>
        <dbReference type="ARBA" id="ARBA00022989"/>
    </source>
</evidence>
<gene>
    <name evidence="17" type="ORF">CC85DRAFT_331435</name>
</gene>
<evidence type="ECO:0000256" key="13">
    <source>
        <dbReference type="ARBA" id="ARBA00048483"/>
    </source>
</evidence>
<dbReference type="Gene3D" id="2.40.30.10">
    <property type="entry name" value="Translation factors"/>
    <property type="match status" value="1"/>
</dbReference>
<dbReference type="GO" id="GO:0006826">
    <property type="term" value="P:iron ion transport"/>
    <property type="evidence" value="ECO:0007669"/>
    <property type="project" value="TreeGrafter"/>
</dbReference>
<dbReference type="RefSeq" id="XP_018275130.1">
    <property type="nucleotide sequence ID" value="XM_018427057.1"/>
</dbReference>
<evidence type="ECO:0000259" key="16">
    <source>
        <dbReference type="PROSITE" id="PS51384"/>
    </source>
</evidence>
<dbReference type="InterPro" id="IPR017927">
    <property type="entry name" value="FAD-bd_FR_type"/>
</dbReference>
<dbReference type="InterPro" id="IPR039261">
    <property type="entry name" value="FNR_nucleotide-bd"/>
</dbReference>
<dbReference type="Gene3D" id="3.40.50.80">
    <property type="entry name" value="Nucleotide-binding domain of ferredoxin-NADP reductase (FNR) module"/>
    <property type="match status" value="1"/>
</dbReference>
<evidence type="ECO:0000256" key="15">
    <source>
        <dbReference type="SAM" id="Phobius"/>
    </source>
</evidence>
<keyword evidence="10" id="KW-0406">Ion transport</keyword>
<dbReference type="InterPro" id="IPR013130">
    <property type="entry name" value="Fe3_Rdtase_TM_dom"/>
</dbReference>
<keyword evidence="7" id="KW-0249">Electron transport</keyword>
<evidence type="ECO:0000313" key="18">
    <source>
        <dbReference type="Proteomes" id="UP000053611"/>
    </source>
</evidence>
<proteinExistence type="inferred from homology"/>
<feature type="domain" description="FAD-binding FR-type" evidence="16">
    <location>
        <begin position="321"/>
        <end position="433"/>
    </location>
</feature>
<evidence type="ECO:0000256" key="3">
    <source>
        <dbReference type="ARBA" id="ARBA00012668"/>
    </source>
</evidence>
<organism evidence="17 18">
    <name type="scientific">Cutaneotrichosporon oleaginosum</name>
    <dbReference type="NCBI Taxonomy" id="879819"/>
    <lineage>
        <taxon>Eukaryota</taxon>
        <taxon>Fungi</taxon>
        <taxon>Dikarya</taxon>
        <taxon>Basidiomycota</taxon>
        <taxon>Agaricomycotina</taxon>
        <taxon>Tremellomycetes</taxon>
        <taxon>Trichosporonales</taxon>
        <taxon>Trichosporonaceae</taxon>
        <taxon>Cutaneotrichosporon</taxon>
    </lineage>
</organism>
<dbReference type="EC" id="1.16.1.9" evidence="3"/>
<keyword evidence="18" id="KW-1185">Reference proteome</keyword>
<dbReference type="EMBL" id="KQ087292">
    <property type="protein sequence ID" value="KLT38639.1"/>
    <property type="molecule type" value="Genomic_DNA"/>
</dbReference>
<dbReference type="GO" id="GO:0006879">
    <property type="term" value="P:intracellular iron ion homeostasis"/>
    <property type="evidence" value="ECO:0007669"/>
    <property type="project" value="TreeGrafter"/>
</dbReference>
<dbReference type="PANTHER" id="PTHR32361">
    <property type="entry name" value="FERRIC/CUPRIC REDUCTASE TRANSMEMBRANE COMPONENT"/>
    <property type="match status" value="1"/>
</dbReference>
<dbReference type="Proteomes" id="UP000053611">
    <property type="component" value="Unassembled WGS sequence"/>
</dbReference>
<dbReference type="SUPFAM" id="SSF63380">
    <property type="entry name" value="Riboflavin synthase domain-like"/>
    <property type="match status" value="1"/>
</dbReference>
<comment type="similarity">
    <text evidence="2">Belongs to the ferric reductase (FRE) family.</text>
</comment>
<evidence type="ECO:0000256" key="5">
    <source>
        <dbReference type="ARBA" id="ARBA00022475"/>
    </source>
</evidence>
<dbReference type="Pfam" id="PF01794">
    <property type="entry name" value="Ferric_reduct"/>
    <property type="match status" value="1"/>
</dbReference>
<evidence type="ECO:0000256" key="14">
    <source>
        <dbReference type="SAM" id="MobiDB-lite"/>
    </source>
</evidence>
<protein>
    <recommendedName>
        <fullName evidence="3">ferric-chelate reductase (NADPH)</fullName>
        <ecNumber evidence="3">1.16.1.9</ecNumber>
    </recommendedName>
</protein>
<keyword evidence="4" id="KW-0813">Transport</keyword>
<evidence type="ECO:0000256" key="9">
    <source>
        <dbReference type="ARBA" id="ARBA00023002"/>
    </source>
</evidence>
<evidence type="ECO:0000256" key="2">
    <source>
        <dbReference type="ARBA" id="ARBA00006278"/>
    </source>
</evidence>
<dbReference type="GO" id="GO:0052851">
    <property type="term" value="F:ferric-chelate reductase (NADPH) activity"/>
    <property type="evidence" value="ECO:0007669"/>
    <property type="project" value="UniProtKB-EC"/>
</dbReference>
<dbReference type="PROSITE" id="PS51384">
    <property type="entry name" value="FAD_FR"/>
    <property type="match status" value="1"/>
</dbReference>
<dbReference type="GO" id="GO:0015677">
    <property type="term" value="P:copper ion import"/>
    <property type="evidence" value="ECO:0007669"/>
    <property type="project" value="TreeGrafter"/>
</dbReference>
<keyword evidence="9" id="KW-0560">Oxidoreductase</keyword>
<dbReference type="STRING" id="879819.A0A0J1ATJ8"/>